<gene>
    <name evidence="1" type="ORF">BECKMB1821G_GA0114241_104220</name>
</gene>
<reference evidence="1" key="1">
    <citation type="submission" date="2019-02" db="EMBL/GenBank/DDBJ databases">
        <authorList>
            <person name="Gruber-Vodicka R. H."/>
            <person name="Seah K. B. B."/>
        </authorList>
    </citation>
    <scope>NUCLEOTIDE SEQUENCE</scope>
    <source>
        <strain evidence="1">BECK_BZ197</strain>
    </source>
</reference>
<protein>
    <submittedName>
        <fullName evidence="1">Uncharacterized protein</fullName>
    </submittedName>
</protein>
<name>A0A450XHQ4_9GAMM</name>
<dbReference type="AlphaFoldDB" id="A0A450XHQ4"/>
<organism evidence="1">
    <name type="scientific">Candidatus Kentrum sp. MB</name>
    <dbReference type="NCBI Taxonomy" id="2138164"/>
    <lineage>
        <taxon>Bacteria</taxon>
        <taxon>Pseudomonadati</taxon>
        <taxon>Pseudomonadota</taxon>
        <taxon>Gammaproteobacteria</taxon>
        <taxon>Candidatus Kentrum</taxon>
    </lineage>
</organism>
<evidence type="ECO:0000313" key="1">
    <source>
        <dbReference type="EMBL" id="VFK28850.1"/>
    </source>
</evidence>
<sequence>MADLFLLAQPGKSGIKKFDEKYHFLGFSNFLMVLLRIFRVSD</sequence>
<accession>A0A450XHQ4</accession>
<dbReference type="EMBL" id="CAADFO010000042">
    <property type="protein sequence ID" value="VFK28850.1"/>
    <property type="molecule type" value="Genomic_DNA"/>
</dbReference>
<proteinExistence type="predicted"/>